<dbReference type="PANTHER" id="PTHR22840:SF12">
    <property type="entry name" value="WD REPEAT-CONTAINING PROTEIN 36"/>
    <property type="match status" value="1"/>
</dbReference>
<dbReference type="InterPro" id="IPR001680">
    <property type="entry name" value="WD40_rpt"/>
</dbReference>
<feature type="domain" description="WDR36/Utp21 C-terminal" evidence="4">
    <location>
        <begin position="848"/>
        <end position="1098"/>
    </location>
</feature>
<keyword evidence="7" id="KW-1185">Reference proteome</keyword>
<proteinExistence type="predicted"/>
<dbReference type="Pfam" id="PF25168">
    <property type="entry name" value="Beta-prop_WDR36-Utp21_2nd"/>
    <property type="match status" value="1"/>
</dbReference>
<dbReference type="SMART" id="SM00320">
    <property type="entry name" value="WD40"/>
    <property type="match status" value="8"/>
</dbReference>
<dbReference type="Gene3D" id="2.130.10.10">
    <property type="entry name" value="YVTN repeat-like/Quinoprotein amine dehydrogenase"/>
    <property type="match status" value="2"/>
</dbReference>
<dbReference type="PANTHER" id="PTHR22840">
    <property type="entry name" value="WD REPEAT-CONTAINING PROTEIN 36"/>
    <property type="match status" value="1"/>
</dbReference>
<dbReference type="Pfam" id="PF25171">
    <property type="entry name" value="Beta-prop_WDR36-Utp21_1st"/>
    <property type="match status" value="2"/>
</dbReference>
<dbReference type="InterPro" id="IPR036322">
    <property type="entry name" value="WD40_repeat_dom_sf"/>
</dbReference>
<keyword evidence="1 3" id="KW-0853">WD repeat</keyword>
<name>A0ABY6LPX7_9ARAC</name>
<dbReference type="EMBL" id="CP092884">
    <property type="protein sequence ID" value="UYV82624.1"/>
    <property type="molecule type" value="Genomic_DNA"/>
</dbReference>
<keyword evidence="2" id="KW-0677">Repeat</keyword>
<evidence type="ECO:0000259" key="4">
    <source>
        <dbReference type="Pfam" id="PF04192"/>
    </source>
</evidence>
<feature type="repeat" description="WD" evidence="3">
    <location>
        <begin position="424"/>
        <end position="455"/>
    </location>
</feature>
<evidence type="ECO:0000313" key="6">
    <source>
        <dbReference type="EMBL" id="UYV82624.1"/>
    </source>
</evidence>
<dbReference type="PROSITE" id="PS50082">
    <property type="entry name" value="WD_REPEATS_2"/>
    <property type="match status" value="4"/>
</dbReference>
<dbReference type="InterPro" id="IPR011044">
    <property type="entry name" value="Quino_amine_DH_bsu"/>
</dbReference>
<dbReference type="InterPro" id="IPR015943">
    <property type="entry name" value="WD40/YVTN_repeat-like_dom_sf"/>
</dbReference>
<feature type="repeat" description="WD" evidence="3">
    <location>
        <begin position="638"/>
        <end position="673"/>
    </location>
</feature>
<gene>
    <name evidence="6" type="ORF">LAZ67_22000232</name>
</gene>
<dbReference type="PROSITE" id="PS50294">
    <property type="entry name" value="WD_REPEATS_REGION"/>
    <property type="match status" value="3"/>
</dbReference>
<dbReference type="SUPFAM" id="SSF50978">
    <property type="entry name" value="WD40 repeat-like"/>
    <property type="match status" value="2"/>
</dbReference>
<sequence>MQVFKFSDFLEVGIARNEKISIFLFVTLLIVIRKGYRTRDTGQIFSGYRVLGLVTNEIPLCTRFVKLRKEHLVVTCVGKSFHTYSVKNLRLLSISPPQEDDITAMAVDHFHVYTAHGPLVLAWRRGFEHPLSIAPYFVKEILWVIQIQHRYQGHQHDIHLLMPFGQHLISVDTDNCLNVWNIRDEEQYCSLRPDPAQFQITAITHPLTYLNKVLLGSQQGTLQLWSLESGRMVREYNHGWASAVTSIQQDVSFKASLWTERSKRPSASRMSPSKPAYGLKGPRGHLLLGCLLQSQLKDRKDVSFKASLWTERSKRPSASRMSPSKPAYGPKGPRGHLLLGYLLQSQLMDRKAPAKDVVAVGLRCGRIYLYNLHLGTVVMKLIQEYGAVTAISCRMDMAVMATSSPDGHVVIWDLEKREPAHQLLGAHSGPVTGLKFLSGEPVLLTSSPDNSLKMWLFDMPDGSGRLLSHRSGHALPPTRVRFYDGYGQFVLSADLASTLHMFSTVADNLHKCLGQALFNKKAAKRMKRNNTSYDGKLAAITQIASANQREKEWDNVVCLHQNHTLATTWTTHRGTMGSHKLVPERFHRSHGEEQALSLSVSECGNFVVIGYSTGHIDKFNIQSGQHRSTFGSKEGKDKAAHTGAVSGLAIDIYSQILVSGGDDCLLKFWNFRNPQQAAWKVVELESSVEQIECHRQSGLLAVAQSDFDVVIVDFVGQKVVRKFQGHLCKILDMAISPDARWLVTASQDRTIRVWNIPTSQLIDCFLTESVCTSLTFAPQSNFLATTHQGERGVSLWVNTTLCDDVLLTPLPRDYAPRLLKLQSSGQEDTSGILEEEELAADYTTPEQVEDLVSLTTVNMSHWKNILDIDLIIERNRPKEAPKMNTSLPFFLSDLKPTTQGVSLSNIAMSNIALSNIAMSNIALPNIAMSNIALPNIAMSNIAMSNTAIHTRGILSWRFCCITTSFEKLTCPCVQKPALETAKSAKPMVSEFRRLLKNGATNGDYAPLFDWMITKRIITVSVEIEYLSPAFGGGEILMVQFLEGLLQCLKTKRNYNILAAYHACFIKTHREEAYSIPQVRQLLQDIEEEFATTWPHISRKYSLFLSQLPTKF</sequence>
<dbReference type="Proteomes" id="UP001235939">
    <property type="component" value="Chromosome 22"/>
</dbReference>
<dbReference type="SUPFAM" id="SSF50969">
    <property type="entry name" value="YVTN repeat-like/Quinoprotein amine dehydrogenase"/>
    <property type="match status" value="1"/>
</dbReference>
<organism evidence="6 7">
    <name type="scientific">Cordylochernes scorpioides</name>
    <dbReference type="NCBI Taxonomy" id="51811"/>
    <lineage>
        <taxon>Eukaryota</taxon>
        <taxon>Metazoa</taxon>
        <taxon>Ecdysozoa</taxon>
        <taxon>Arthropoda</taxon>
        <taxon>Chelicerata</taxon>
        <taxon>Arachnida</taxon>
        <taxon>Pseudoscorpiones</taxon>
        <taxon>Cheliferoidea</taxon>
        <taxon>Chernetidae</taxon>
        <taxon>Cordylochernes</taxon>
    </lineage>
</organism>
<dbReference type="PROSITE" id="PS00678">
    <property type="entry name" value="WD_REPEATS_1"/>
    <property type="match status" value="3"/>
</dbReference>
<feature type="repeat" description="WD" evidence="3">
    <location>
        <begin position="381"/>
        <end position="422"/>
    </location>
</feature>
<evidence type="ECO:0000313" key="7">
    <source>
        <dbReference type="Proteomes" id="UP001235939"/>
    </source>
</evidence>
<reference evidence="6 7" key="1">
    <citation type="submission" date="2022-03" db="EMBL/GenBank/DDBJ databases">
        <title>A chromosomal length assembly of Cordylochernes scorpioides.</title>
        <authorList>
            <person name="Zeh D."/>
            <person name="Zeh J."/>
        </authorList>
    </citation>
    <scope>NUCLEOTIDE SEQUENCE [LARGE SCALE GENOMIC DNA]</scope>
    <source>
        <strain evidence="6">IN4F17</strain>
        <tissue evidence="6">Whole Body</tissue>
    </source>
</reference>
<feature type="domain" description="WDR36/Utp21 N-terminal" evidence="5">
    <location>
        <begin position="73"/>
        <end position="249"/>
    </location>
</feature>
<dbReference type="InterPro" id="IPR059157">
    <property type="entry name" value="WDR36-Utp21_N"/>
</dbReference>
<feature type="domain" description="WDR36/Utp21 N-terminal" evidence="5">
    <location>
        <begin position="351"/>
        <end position="458"/>
    </location>
</feature>
<accession>A0ABY6LPX7</accession>
<protein>
    <submittedName>
        <fullName evidence="6">WDR36</fullName>
    </submittedName>
</protein>
<evidence type="ECO:0000256" key="2">
    <source>
        <dbReference type="ARBA" id="ARBA00022737"/>
    </source>
</evidence>
<dbReference type="InterPro" id="IPR007319">
    <property type="entry name" value="WDR36/Utp21_C"/>
</dbReference>
<evidence type="ECO:0000256" key="3">
    <source>
        <dbReference type="PROSITE-ProRule" id="PRU00221"/>
    </source>
</evidence>
<dbReference type="InterPro" id="IPR019775">
    <property type="entry name" value="WD40_repeat_CS"/>
</dbReference>
<evidence type="ECO:0000259" key="5">
    <source>
        <dbReference type="Pfam" id="PF25171"/>
    </source>
</evidence>
<feature type="repeat" description="WD" evidence="3">
    <location>
        <begin position="723"/>
        <end position="764"/>
    </location>
</feature>
<evidence type="ECO:0000256" key="1">
    <source>
        <dbReference type="ARBA" id="ARBA00022574"/>
    </source>
</evidence>
<dbReference type="Pfam" id="PF04192">
    <property type="entry name" value="Utp21"/>
    <property type="match status" value="1"/>
</dbReference>